<dbReference type="Pfam" id="PF14602">
    <property type="entry name" value="Hexapep_2"/>
    <property type="match status" value="1"/>
</dbReference>
<dbReference type="PROSITE" id="PS00101">
    <property type="entry name" value="HEXAPEP_TRANSFERASES"/>
    <property type="match status" value="1"/>
</dbReference>
<dbReference type="Gene3D" id="2.160.10.10">
    <property type="entry name" value="Hexapeptide repeat proteins"/>
    <property type="match status" value="1"/>
</dbReference>
<dbReference type="GO" id="GO:0016740">
    <property type="term" value="F:transferase activity"/>
    <property type="evidence" value="ECO:0007669"/>
    <property type="project" value="UniProtKB-KW"/>
</dbReference>
<dbReference type="Pfam" id="PF00132">
    <property type="entry name" value="Hexapep"/>
    <property type="match status" value="1"/>
</dbReference>
<accession>A0A1F8F928</accession>
<comment type="caution">
    <text evidence="3">The sequence shown here is derived from an EMBL/GenBank/DDBJ whole genome shotgun (WGS) entry which is preliminary data.</text>
</comment>
<organism evidence="3 4">
    <name type="scientific">Candidatus Yanofskybacteria bacterium RIFCSPHIGHO2_02_FULL_39_10</name>
    <dbReference type="NCBI Taxonomy" id="1802674"/>
    <lineage>
        <taxon>Bacteria</taxon>
        <taxon>Candidatus Yanofskyibacteriota</taxon>
    </lineage>
</organism>
<dbReference type="PANTHER" id="PTHR23416:SF78">
    <property type="entry name" value="LIPOPOLYSACCHARIDE BIOSYNTHESIS O-ACETYL TRANSFERASE WBBJ-RELATED"/>
    <property type="match status" value="1"/>
</dbReference>
<protein>
    <submittedName>
        <fullName evidence="3">Acetyltransferase</fullName>
    </submittedName>
</protein>
<proteinExistence type="predicted"/>
<evidence type="ECO:0000256" key="1">
    <source>
        <dbReference type="ARBA" id="ARBA00022679"/>
    </source>
</evidence>
<evidence type="ECO:0000313" key="4">
    <source>
        <dbReference type="Proteomes" id="UP000178908"/>
    </source>
</evidence>
<reference evidence="3 4" key="1">
    <citation type="journal article" date="2016" name="Nat. Commun.">
        <title>Thousands of microbial genomes shed light on interconnected biogeochemical processes in an aquifer system.</title>
        <authorList>
            <person name="Anantharaman K."/>
            <person name="Brown C.T."/>
            <person name="Hug L.A."/>
            <person name="Sharon I."/>
            <person name="Castelle C.J."/>
            <person name="Probst A.J."/>
            <person name="Thomas B.C."/>
            <person name="Singh A."/>
            <person name="Wilkins M.J."/>
            <person name="Karaoz U."/>
            <person name="Brodie E.L."/>
            <person name="Williams K.H."/>
            <person name="Hubbard S.S."/>
            <person name="Banfield J.F."/>
        </authorList>
    </citation>
    <scope>NUCLEOTIDE SEQUENCE [LARGE SCALE GENOMIC DNA]</scope>
</reference>
<evidence type="ECO:0000256" key="2">
    <source>
        <dbReference type="ARBA" id="ARBA00022737"/>
    </source>
</evidence>
<dbReference type="SUPFAM" id="SSF51161">
    <property type="entry name" value="Trimeric LpxA-like enzymes"/>
    <property type="match status" value="1"/>
</dbReference>
<dbReference type="InterPro" id="IPR018357">
    <property type="entry name" value="Hexapep_transf_CS"/>
</dbReference>
<dbReference type="Proteomes" id="UP000178908">
    <property type="component" value="Unassembled WGS sequence"/>
</dbReference>
<dbReference type="InterPro" id="IPR051159">
    <property type="entry name" value="Hexapeptide_acetyltransf"/>
</dbReference>
<name>A0A1F8F928_9BACT</name>
<dbReference type="EMBL" id="MGJO01000017">
    <property type="protein sequence ID" value="OGN09635.1"/>
    <property type="molecule type" value="Genomic_DNA"/>
</dbReference>
<dbReference type="PANTHER" id="PTHR23416">
    <property type="entry name" value="SIALIC ACID SYNTHASE-RELATED"/>
    <property type="match status" value="1"/>
</dbReference>
<dbReference type="CDD" id="cd04647">
    <property type="entry name" value="LbH_MAT_like"/>
    <property type="match status" value="1"/>
</dbReference>
<dbReference type="AlphaFoldDB" id="A0A1F8F928"/>
<keyword evidence="1 3" id="KW-0808">Transferase</keyword>
<dbReference type="InterPro" id="IPR011004">
    <property type="entry name" value="Trimer_LpxA-like_sf"/>
</dbReference>
<dbReference type="InterPro" id="IPR001451">
    <property type="entry name" value="Hexapep"/>
</dbReference>
<sequence>MSHERFKNWEKPVIEHGKLTKWNWMVQHPDNLTLGENTDVGAFCYINALNGVVIERNVQIGSHCAIYSVSTIDDKGGEVVLKENSRLGSHSTVMPGVTIGKNSVVGAHSFVNKDIPDNVIAMGCPAKILRKI</sequence>
<gene>
    <name evidence="3" type="ORF">A3C61_01505</name>
</gene>
<evidence type="ECO:0000313" key="3">
    <source>
        <dbReference type="EMBL" id="OGN09635.1"/>
    </source>
</evidence>
<keyword evidence="2" id="KW-0677">Repeat</keyword>